<name>A0A1Y1UKX3_9TREE</name>
<evidence type="ECO:0000256" key="7">
    <source>
        <dbReference type="ARBA" id="ARBA00034551"/>
    </source>
</evidence>
<feature type="transmembrane region" description="Helical" evidence="9">
    <location>
        <begin position="568"/>
        <end position="591"/>
    </location>
</feature>
<feature type="transmembrane region" description="Helical" evidence="9">
    <location>
        <begin position="631"/>
        <end position="648"/>
    </location>
</feature>
<dbReference type="InParanoid" id="A0A1Y1UKX3"/>
<keyword evidence="9" id="KW-0812">Transmembrane</keyword>
<dbReference type="SUPFAM" id="SSF51905">
    <property type="entry name" value="FAD/NAD(P)-binding domain"/>
    <property type="match status" value="1"/>
</dbReference>
<proteinExistence type="inferred from homology"/>
<keyword evidence="12" id="KW-1185">Reference proteome</keyword>
<dbReference type="InterPro" id="IPR008150">
    <property type="entry name" value="Phytoene_DH_bac_CS"/>
</dbReference>
<dbReference type="RefSeq" id="XP_021872622.1">
    <property type="nucleotide sequence ID" value="XM_022013907.1"/>
</dbReference>
<keyword evidence="6 8" id="KW-0560">Oxidoreductase</keyword>
<dbReference type="PANTHER" id="PTHR43734">
    <property type="entry name" value="PHYTOENE DESATURASE"/>
    <property type="match status" value="1"/>
</dbReference>
<evidence type="ECO:0000256" key="5">
    <source>
        <dbReference type="ARBA" id="ARBA00022746"/>
    </source>
</evidence>
<dbReference type="OrthoDB" id="7777654at2759"/>
<evidence type="ECO:0000256" key="4">
    <source>
        <dbReference type="ARBA" id="ARBA00013293"/>
    </source>
</evidence>
<evidence type="ECO:0000256" key="2">
    <source>
        <dbReference type="ARBA" id="ARBA00004829"/>
    </source>
</evidence>
<evidence type="ECO:0000256" key="1">
    <source>
        <dbReference type="ARBA" id="ARBA00001911"/>
    </source>
</evidence>
<organism evidence="11 12">
    <name type="scientific">Kockovaella imperatae</name>
    <dbReference type="NCBI Taxonomy" id="4999"/>
    <lineage>
        <taxon>Eukaryota</taxon>
        <taxon>Fungi</taxon>
        <taxon>Dikarya</taxon>
        <taxon>Basidiomycota</taxon>
        <taxon>Agaricomycotina</taxon>
        <taxon>Tremellomycetes</taxon>
        <taxon>Tremellales</taxon>
        <taxon>Cuniculitremaceae</taxon>
        <taxon>Kockovaella</taxon>
    </lineage>
</organism>
<feature type="transmembrane region" description="Helical" evidence="9">
    <location>
        <begin position="157"/>
        <end position="175"/>
    </location>
</feature>
<comment type="similarity">
    <text evidence="3 8">Belongs to the carotenoid/retinoid oxidoreductase family.</text>
</comment>
<sequence>MAPKAIIVGAGVGGIATAARLAHAGFDVEVYEKNKFSGGRCSLIHHDGHRFDQGPSLLLLPRLFRQLFNDLGTRLEDYVELVQCDPNYVLHYHDGEKVILSSDRAKLASEVEKWEGEGGAQALEGFLREAGIHGELSYSHVLAKTFPSIFSFLRPSVLFNLIALHPFATVYGRCAKYFKTERIRRAFSFGSMYLGSSPFDAPGTYTLLEWSETCEGIWYPIGGFHAVLQAVIDISTSLPHPVQYHFSAPVKSVLHSEGKATGIKLEDGSEIHADLVIVNADLVWAHNNLFERENAASAEQVKSKSGDVVRKNLLMPGFAKSLLRKPHSCSSISFYWAMNTTVPQLKAHNIFLAEDYKSSFDDIFKHHSMPKEPSFYVNVPSRVDPSAAPEGKDSIVVLVPVGHLLPSDSRKSSGKKPNNPEQNWDELVDRARKQVIEVMQARLGINGLSEMITWEGINTPLTWQSKFNLTHGSILGITHDFFNVLSFRHQARHRSIKGAYFVGASAHPGTGVPIAIAGSRLCTQEILKDHHVSLPSTYGPSKPEGVSSLDTLRRRSVIHLVEDWTSAVFPYLMGMFIASLLFLIGAASLWYTGFFEPRVVVAPAVQPSVSVNDIPRHSLPSLDMENLSQPVMWGSFAAVVLSLAYFNLSAGPAAR</sequence>
<dbReference type="GO" id="GO:0016117">
    <property type="term" value="P:carotenoid biosynthetic process"/>
    <property type="evidence" value="ECO:0007669"/>
    <property type="project" value="UniProtKB-KW"/>
</dbReference>
<comment type="cofactor">
    <cofactor evidence="1">
        <name>NAD(+)</name>
        <dbReference type="ChEBI" id="CHEBI:57540"/>
    </cofactor>
</comment>
<comment type="caution">
    <text evidence="11">The sequence shown here is derived from an EMBL/GenBank/DDBJ whole genome shotgun (WGS) entry which is preliminary data.</text>
</comment>
<keyword evidence="9" id="KW-1133">Transmembrane helix</keyword>
<dbReference type="InterPro" id="IPR036188">
    <property type="entry name" value="FAD/NAD-bd_sf"/>
</dbReference>
<keyword evidence="9" id="KW-0472">Membrane</keyword>
<dbReference type="EMBL" id="NBSH01000004">
    <property type="protein sequence ID" value="ORX38700.1"/>
    <property type="molecule type" value="Genomic_DNA"/>
</dbReference>
<protein>
    <recommendedName>
        <fullName evidence="4">Phytoene desaturase</fullName>
    </recommendedName>
    <alternativeName>
        <fullName evidence="7">Phytoene desaturase (3,4-didehydrolycopene-forming)</fullName>
    </alternativeName>
</protein>
<gene>
    <name evidence="11" type="ORF">BD324DRAFT_599654</name>
</gene>
<dbReference type="Proteomes" id="UP000193218">
    <property type="component" value="Unassembled WGS sequence"/>
</dbReference>
<comment type="pathway">
    <text evidence="2 8">Carotenoid biosynthesis.</text>
</comment>
<dbReference type="STRING" id="4999.A0A1Y1UKX3"/>
<evidence type="ECO:0000256" key="8">
    <source>
        <dbReference type="RuleBase" id="RU362075"/>
    </source>
</evidence>
<dbReference type="Pfam" id="PF01593">
    <property type="entry name" value="Amino_oxidase"/>
    <property type="match status" value="1"/>
</dbReference>
<dbReference type="FunFam" id="3.50.50.60:FF:000171">
    <property type="entry name" value="zeta-carotene-forming phytoene desaturase"/>
    <property type="match status" value="1"/>
</dbReference>
<dbReference type="GeneID" id="33555715"/>
<dbReference type="InterPro" id="IPR014105">
    <property type="entry name" value="Carotenoid/retinoid_OxRdtase"/>
</dbReference>
<keyword evidence="5 8" id="KW-0125">Carotenoid biosynthesis</keyword>
<evidence type="ECO:0000256" key="3">
    <source>
        <dbReference type="ARBA" id="ARBA00006046"/>
    </source>
</evidence>
<dbReference type="AlphaFoldDB" id="A0A1Y1UKX3"/>
<dbReference type="PROSITE" id="PS00982">
    <property type="entry name" value="PHYTOENE_DH"/>
    <property type="match status" value="1"/>
</dbReference>
<accession>A0A1Y1UKX3</accession>
<dbReference type="Gene3D" id="3.50.50.60">
    <property type="entry name" value="FAD/NAD(P)-binding domain"/>
    <property type="match status" value="2"/>
</dbReference>
<evidence type="ECO:0000259" key="10">
    <source>
        <dbReference type="Pfam" id="PF01593"/>
    </source>
</evidence>
<feature type="domain" description="Amine oxidase" evidence="10">
    <location>
        <begin position="13"/>
        <end position="291"/>
    </location>
</feature>
<dbReference type="NCBIfam" id="TIGR02734">
    <property type="entry name" value="crtI_fam"/>
    <property type="match status" value="1"/>
</dbReference>
<dbReference type="GO" id="GO:0016166">
    <property type="term" value="F:phytoene dehydrogenase activity"/>
    <property type="evidence" value="ECO:0007669"/>
    <property type="project" value="UniProtKB-ARBA"/>
</dbReference>
<evidence type="ECO:0000313" key="12">
    <source>
        <dbReference type="Proteomes" id="UP000193218"/>
    </source>
</evidence>
<evidence type="ECO:0000256" key="6">
    <source>
        <dbReference type="ARBA" id="ARBA00023002"/>
    </source>
</evidence>
<evidence type="ECO:0000313" key="11">
    <source>
        <dbReference type="EMBL" id="ORX38700.1"/>
    </source>
</evidence>
<dbReference type="PANTHER" id="PTHR43734:SF1">
    <property type="entry name" value="PHYTOENE DESATURASE"/>
    <property type="match status" value="1"/>
</dbReference>
<reference evidence="11 12" key="1">
    <citation type="submission" date="2017-03" db="EMBL/GenBank/DDBJ databases">
        <title>Widespread Adenine N6-methylation of Active Genes in Fungi.</title>
        <authorList>
            <consortium name="DOE Joint Genome Institute"/>
            <person name="Mondo S.J."/>
            <person name="Dannebaum R.O."/>
            <person name="Kuo R.C."/>
            <person name="Louie K.B."/>
            <person name="Bewick A.J."/>
            <person name="Labutti K."/>
            <person name="Haridas S."/>
            <person name="Kuo A."/>
            <person name="Salamov A."/>
            <person name="Ahrendt S.R."/>
            <person name="Lau R."/>
            <person name="Bowen B.P."/>
            <person name="Lipzen A."/>
            <person name="Sullivan W."/>
            <person name="Andreopoulos W.B."/>
            <person name="Clum A."/>
            <person name="Lindquist E."/>
            <person name="Daum C."/>
            <person name="Northen T.R."/>
            <person name="Ramamoorthy G."/>
            <person name="Schmitz R.J."/>
            <person name="Gryganskyi A."/>
            <person name="Culley D."/>
            <person name="Magnuson J."/>
            <person name="James T.Y."/>
            <person name="O'Malley M.A."/>
            <person name="Stajich J.E."/>
            <person name="Spatafora J.W."/>
            <person name="Visel A."/>
            <person name="Grigoriev I.V."/>
        </authorList>
    </citation>
    <scope>NUCLEOTIDE SEQUENCE [LARGE SCALE GENOMIC DNA]</scope>
    <source>
        <strain evidence="11 12">NRRL Y-17943</strain>
    </source>
</reference>
<dbReference type="InterPro" id="IPR002937">
    <property type="entry name" value="Amino_oxidase"/>
</dbReference>
<evidence type="ECO:0000256" key="9">
    <source>
        <dbReference type="SAM" id="Phobius"/>
    </source>
</evidence>